<evidence type="ECO:0000313" key="3">
    <source>
        <dbReference type="EMBL" id="TDO41587.1"/>
    </source>
</evidence>
<evidence type="ECO:0000256" key="1">
    <source>
        <dbReference type="ARBA" id="ARBA00023002"/>
    </source>
</evidence>
<protein>
    <submittedName>
        <fullName evidence="3">Aryl-alcohol dehydrogenase-like predicted oxidoreductase</fullName>
    </submittedName>
</protein>
<dbReference type="AlphaFoldDB" id="A0A4R6JYW6"/>
<dbReference type="SUPFAM" id="SSF51430">
    <property type="entry name" value="NAD(P)-linked oxidoreductase"/>
    <property type="match status" value="1"/>
</dbReference>
<proteinExistence type="predicted"/>
<dbReference type="GO" id="GO:0016491">
    <property type="term" value="F:oxidoreductase activity"/>
    <property type="evidence" value="ECO:0007669"/>
    <property type="project" value="UniProtKB-KW"/>
</dbReference>
<dbReference type="FunFam" id="3.20.20.100:FF:000004">
    <property type="entry name" value="Oxidoreductase, aldo/keto reductase"/>
    <property type="match status" value="1"/>
</dbReference>
<keyword evidence="4" id="KW-1185">Reference proteome</keyword>
<gene>
    <name evidence="3" type="ORF">C8E87_5323</name>
</gene>
<evidence type="ECO:0000259" key="2">
    <source>
        <dbReference type="Pfam" id="PF00248"/>
    </source>
</evidence>
<dbReference type="OrthoDB" id="3170516at2"/>
<comment type="caution">
    <text evidence="3">The sequence shown here is derived from an EMBL/GenBank/DDBJ whole genome shotgun (WGS) entry which is preliminary data.</text>
</comment>
<dbReference type="GO" id="GO:0005829">
    <property type="term" value="C:cytosol"/>
    <property type="evidence" value="ECO:0007669"/>
    <property type="project" value="UniProtKB-ARBA"/>
</dbReference>
<accession>A0A4R6JYW6</accession>
<sequence>MRYRFLGRTSLAVSELCLGAMTFGREADEDTSNRMMDRFAEAGGTFLDTSDAYGAGRSEQIVGRWLKHHDRDDWVISTKVRWGPGGNRAGLGRKHVLAAAEGSLRRLGTDHIDLYHVHGWDPAAPVEEVVRTLDVLVTSGKVRYLAVSNWAAWQIQKALGVADKRGWEPFAAIQARYNLLDREFEWEQGPLAADAGLGVLPWSPLRGGWLTGRYTRGGAVPADSRVGMADAENWGERWSVYDNERTWRVLDTLQTVAVESGREPAQVALNWLLQRPTVTAPIIGARNLAQLEANLGAVGWDLDVALVERLDKVTAVEPLPYPYDILAWSVHDAAPE</sequence>
<dbReference type="Proteomes" id="UP000294901">
    <property type="component" value="Unassembled WGS sequence"/>
</dbReference>
<dbReference type="EMBL" id="SNWR01000001">
    <property type="protein sequence ID" value="TDO41587.1"/>
    <property type="molecule type" value="Genomic_DNA"/>
</dbReference>
<dbReference type="Pfam" id="PF00248">
    <property type="entry name" value="Aldo_ket_red"/>
    <property type="match status" value="1"/>
</dbReference>
<keyword evidence="1" id="KW-0560">Oxidoreductase</keyword>
<dbReference type="InterPro" id="IPR023210">
    <property type="entry name" value="NADP_OxRdtase_dom"/>
</dbReference>
<dbReference type="InterPro" id="IPR036812">
    <property type="entry name" value="NAD(P)_OxRdtase_dom_sf"/>
</dbReference>
<reference evidence="3 4" key="1">
    <citation type="submission" date="2019-03" db="EMBL/GenBank/DDBJ databases">
        <title>Sequencing the genomes of 1000 actinobacteria strains.</title>
        <authorList>
            <person name="Klenk H.-P."/>
        </authorList>
    </citation>
    <scope>NUCLEOTIDE SEQUENCE [LARGE SCALE GENOMIC DNA]</scope>
    <source>
        <strain evidence="3 4">DSM 43805</strain>
    </source>
</reference>
<evidence type="ECO:0000313" key="4">
    <source>
        <dbReference type="Proteomes" id="UP000294901"/>
    </source>
</evidence>
<organism evidence="3 4">
    <name type="scientific">Paractinoplanes brasiliensis</name>
    <dbReference type="NCBI Taxonomy" id="52695"/>
    <lineage>
        <taxon>Bacteria</taxon>
        <taxon>Bacillati</taxon>
        <taxon>Actinomycetota</taxon>
        <taxon>Actinomycetes</taxon>
        <taxon>Micromonosporales</taxon>
        <taxon>Micromonosporaceae</taxon>
        <taxon>Paractinoplanes</taxon>
    </lineage>
</organism>
<dbReference type="PANTHER" id="PTHR43364">
    <property type="entry name" value="NADH-SPECIFIC METHYLGLYOXAL REDUCTASE-RELATED"/>
    <property type="match status" value="1"/>
</dbReference>
<dbReference type="RefSeq" id="WP_133875588.1">
    <property type="nucleotide sequence ID" value="NZ_BOMD01000027.1"/>
</dbReference>
<dbReference type="Gene3D" id="3.20.20.100">
    <property type="entry name" value="NADP-dependent oxidoreductase domain"/>
    <property type="match status" value="1"/>
</dbReference>
<dbReference type="PANTHER" id="PTHR43364:SF4">
    <property type="entry name" value="NAD(P)-LINKED OXIDOREDUCTASE SUPERFAMILY PROTEIN"/>
    <property type="match status" value="1"/>
</dbReference>
<dbReference type="InterPro" id="IPR050523">
    <property type="entry name" value="AKR_Detox_Biosynth"/>
</dbReference>
<name>A0A4R6JYW6_9ACTN</name>
<feature type="domain" description="NADP-dependent oxidoreductase" evidence="2">
    <location>
        <begin position="15"/>
        <end position="313"/>
    </location>
</feature>